<name>A0AAI9ZK02_9PEZI</name>
<dbReference type="SUPFAM" id="SSF57701">
    <property type="entry name" value="Zn2/Cys6 DNA-binding domain"/>
    <property type="match status" value="1"/>
</dbReference>
<protein>
    <recommendedName>
        <fullName evidence="7">Zn(2)-C6 fungal-type domain-containing protein</fullName>
    </recommendedName>
</protein>
<proteinExistence type="predicted"/>
<dbReference type="InterPro" id="IPR036864">
    <property type="entry name" value="Zn2-C6_fun-type_DNA-bd_sf"/>
</dbReference>
<keyword evidence="2" id="KW-0862">Zinc</keyword>
<dbReference type="EMBL" id="JAHMHQ010000018">
    <property type="protein sequence ID" value="KAK1633410.1"/>
    <property type="molecule type" value="Genomic_DNA"/>
</dbReference>
<evidence type="ECO:0000256" key="2">
    <source>
        <dbReference type="ARBA" id="ARBA00022833"/>
    </source>
</evidence>
<dbReference type="GO" id="GO:0003677">
    <property type="term" value="F:DNA binding"/>
    <property type="evidence" value="ECO:0007669"/>
    <property type="project" value="UniProtKB-KW"/>
</dbReference>
<dbReference type="GeneID" id="85471708"/>
<dbReference type="InterPro" id="IPR052360">
    <property type="entry name" value="Transcr_Regulatory_Proteins"/>
</dbReference>
<sequence>MARKGSRKTRTGCFTCKVRKVKCDEAKPECTRCSSTGRICDGYADPARAVSDQPRLLKTQSMFPSITRQEGRALQFFCELVGPNLPGTTDPYFWTHLVMQFSRYEPAVRHSIVAISSLYEDVVRVQDSPFDVGNEQIQNNTLALRHYNAAINQLTVMENQGLVLLVCLLFICIEFLQSNREIALRHCAHGTAILASADSASYKWVGQYLTPLFRRLSSLPFFFGSGPSDVLDLSISRYPIPDFFDNFSEAEGMIDDVFNQAMQVIRRGDTYRVGQKHDVPIPSELLEKQDIVLSQLNQWYAMFTDLEAGKGQTTSKSSRFGRAFALARYRICLIWLSNAFVRSEMGYDDFRDEFSKVVEETAEAAAEQNSTDIKTSPAFEMGFIAPLFFCAQRCRNLSRRLEALRLLKLLAAPQENLWDRDGMHALARRIIEIEHGVELSIEGRVTPGVQPKYSGLPPETTRIQQFNVEFVSGRQKNLYGHDVRGFKAMLFMRSTSGEIYLRPETLFEENPQLPDDVSQGHIGAVLFP</sequence>
<evidence type="ECO:0000256" key="5">
    <source>
        <dbReference type="ARBA" id="ARBA00023163"/>
    </source>
</evidence>
<keyword evidence="5" id="KW-0804">Transcription</keyword>
<feature type="domain" description="Zn(2)-C6 fungal-type" evidence="7">
    <location>
        <begin position="12"/>
        <end position="40"/>
    </location>
</feature>
<keyword evidence="1" id="KW-0479">Metal-binding</keyword>
<dbReference type="AlphaFoldDB" id="A0AAI9ZK02"/>
<dbReference type="Pfam" id="PF00172">
    <property type="entry name" value="Zn_clus"/>
    <property type="match status" value="1"/>
</dbReference>
<accession>A0AAI9ZK02</accession>
<keyword evidence="6" id="KW-0539">Nucleus</keyword>
<evidence type="ECO:0000313" key="9">
    <source>
        <dbReference type="Proteomes" id="UP001243989"/>
    </source>
</evidence>
<dbReference type="PANTHER" id="PTHR36206">
    <property type="entry name" value="ASPERCRYPTIN BIOSYNTHESIS CLUSTER-SPECIFIC TRANSCRIPTION REGULATOR ATNN-RELATED"/>
    <property type="match status" value="1"/>
</dbReference>
<dbReference type="GO" id="GO:0000981">
    <property type="term" value="F:DNA-binding transcription factor activity, RNA polymerase II-specific"/>
    <property type="evidence" value="ECO:0007669"/>
    <property type="project" value="InterPro"/>
</dbReference>
<dbReference type="SMART" id="SM00066">
    <property type="entry name" value="GAL4"/>
    <property type="match status" value="1"/>
</dbReference>
<evidence type="ECO:0000313" key="8">
    <source>
        <dbReference type="EMBL" id="KAK1633410.1"/>
    </source>
</evidence>
<reference evidence="8" key="1">
    <citation type="submission" date="2021-06" db="EMBL/GenBank/DDBJ databases">
        <title>Comparative genomics, transcriptomics and evolutionary studies reveal genomic signatures of adaptation to plant cell wall in hemibiotrophic fungi.</title>
        <authorList>
            <consortium name="DOE Joint Genome Institute"/>
            <person name="Baroncelli R."/>
            <person name="Diaz J.F."/>
            <person name="Benocci T."/>
            <person name="Peng M."/>
            <person name="Battaglia E."/>
            <person name="Haridas S."/>
            <person name="Andreopoulos W."/>
            <person name="Labutti K."/>
            <person name="Pangilinan J."/>
            <person name="Floch G.L."/>
            <person name="Makela M.R."/>
            <person name="Henrissat B."/>
            <person name="Grigoriev I.V."/>
            <person name="Crouch J.A."/>
            <person name="De Vries R.P."/>
            <person name="Sukno S.A."/>
            <person name="Thon M.R."/>
        </authorList>
    </citation>
    <scope>NUCLEOTIDE SEQUENCE</scope>
    <source>
        <strain evidence="8">CBS 102054</strain>
    </source>
</reference>
<evidence type="ECO:0000256" key="6">
    <source>
        <dbReference type="ARBA" id="ARBA00023242"/>
    </source>
</evidence>
<dbReference type="RefSeq" id="XP_060442017.1">
    <property type="nucleotide sequence ID" value="XM_060586846.1"/>
</dbReference>
<dbReference type="InterPro" id="IPR001138">
    <property type="entry name" value="Zn2Cys6_DnaBD"/>
</dbReference>
<gene>
    <name evidence="8" type="ORF">BDP81DRAFT_380514</name>
</gene>
<evidence type="ECO:0000256" key="3">
    <source>
        <dbReference type="ARBA" id="ARBA00023015"/>
    </source>
</evidence>
<dbReference type="PROSITE" id="PS00463">
    <property type="entry name" value="ZN2_CY6_FUNGAL_1"/>
    <property type="match status" value="1"/>
</dbReference>
<dbReference type="Gene3D" id="4.10.240.10">
    <property type="entry name" value="Zn(2)-C6 fungal-type DNA-binding domain"/>
    <property type="match status" value="1"/>
</dbReference>
<dbReference type="Proteomes" id="UP001243989">
    <property type="component" value="Unassembled WGS sequence"/>
</dbReference>
<dbReference type="GO" id="GO:0008270">
    <property type="term" value="F:zinc ion binding"/>
    <property type="evidence" value="ECO:0007669"/>
    <property type="project" value="InterPro"/>
</dbReference>
<dbReference type="PROSITE" id="PS50048">
    <property type="entry name" value="ZN2_CY6_FUNGAL_2"/>
    <property type="match status" value="1"/>
</dbReference>
<evidence type="ECO:0000256" key="4">
    <source>
        <dbReference type="ARBA" id="ARBA00023125"/>
    </source>
</evidence>
<dbReference type="PANTHER" id="PTHR36206:SF16">
    <property type="entry name" value="TRANSCRIPTION FACTOR DOMAIN-CONTAINING PROTEIN-RELATED"/>
    <property type="match status" value="1"/>
</dbReference>
<organism evidence="8 9">
    <name type="scientific">Colletotrichum phormii</name>
    <dbReference type="NCBI Taxonomy" id="359342"/>
    <lineage>
        <taxon>Eukaryota</taxon>
        <taxon>Fungi</taxon>
        <taxon>Dikarya</taxon>
        <taxon>Ascomycota</taxon>
        <taxon>Pezizomycotina</taxon>
        <taxon>Sordariomycetes</taxon>
        <taxon>Hypocreomycetidae</taxon>
        <taxon>Glomerellales</taxon>
        <taxon>Glomerellaceae</taxon>
        <taxon>Colletotrichum</taxon>
        <taxon>Colletotrichum acutatum species complex</taxon>
    </lineage>
</organism>
<keyword evidence="9" id="KW-1185">Reference proteome</keyword>
<evidence type="ECO:0000259" key="7">
    <source>
        <dbReference type="PROSITE" id="PS50048"/>
    </source>
</evidence>
<dbReference type="CDD" id="cd00067">
    <property type="entry name" value="GAL4"/>
    <property type="match status" value="1"/>
</dbReference>
<keyword evidence="4" id="KW-0238">DNA-binding</keyword>
<comment type="caution">
    <text evidence="8">The sequence shown here is derived from an EMBL/GenBank/DDBJ whole genome shotgun (WGS) entry which is preliminary data.</text>
</comment>
<evidence type="ECO:0000256" key="1">
    <source>
        <dbReference type="ARBA" id="ARBA00022723"/>
    </source>
</evidence>
<keyword evidence="3" id="KW-0805">Transcription regulation</keyword>